<reference evidence="2 3" key="1">
    <citation type="journal article" date="2016" name="Mol. Biol. Evol.">
        <title>Comparative Genomics of Early-Diverging Mushroom-Forming Fungi Provides Insights into the Origins of Lignocellulose Decay Capabilities.</title>
        <authorList>
            <person name="Nagy L.G."/>
            <person name="Riley R."/>
            <person name="Tritt A."/>
            <person name="Adam C."/>
            <person name="Daum C."/>
            <person name="Floudas D."/>
            <person name="Sun H."/>
            <person name="Yadav J.S."/>
            <person name="Pangilinan J."/>
            <person name="Larsson K.H."/>
            <person name="Matsuura K."/>
            <person name="Barry K."/>
            <person name="Labutti K."/>
            <person name="Kuo R."/>
            <person name="Ohm R.A."/>
            <person name="Bhattacharya S.S."/>
            <person name="Shirouzu T."/>
            <person name="Yoshinaga Y."/>
            <person name="Martin F.M."/>
            <person name="Grigoriev I.V."/>
            <person name="Hibbett D.S."/>
        </authorList>
    </citation>
    <scope>NUCLEOTIDE SEQUENCE [LARGE SCALE GENOMIC DNA]</scope>
    <source>
        <strain evidence="2 3">93-53</strain>
    </source>
</reference>
<evidence type="ECO:0000313" key="2">
    <source>
        <dbReference type="EMBL" id="KZT11827.1"/>
    </source>
</evidence>
<accession>A0A165HJZ3</accession>
<feature type="region of interest" description="Disordered" evidence="1">
    <location>
        <begin position="191"/>
        <end position="210"/>
    </location>
</feature>
<protein>
    <submittedName>
        <fullName evidence="2">Uncharacterized protein</fullName>
    </submittedName>
</protein>
<dbReference type="GeneID" id="63818407"/>
<dbReference type="Proteomes" id="UP000076871">
    <property type="component" value="Unassembled WGS sequence"/>
</dbReference>
<name>A0A165HJZ3_9APHY</name>
<dbReference type="EMBL" id="KV427606">
    <property type="protein sequence ID" value="KZT11827.1"/>
    <property type="molecule type" value="Genomic_DNA"/>
</dbReference>
<dbReference type="AlphaFoldDB" id="A0A165HJZ3"/>
<keyword evidence="3" id="KW-1185">Reference proteome</keyword>
<gene>
    <name evidence="2" type="ORF">LAESUDRAFT_153984</name>
</gene>
<dbReference type="RefSeq" id="XP_040769475.1">
    <property type="nucleotide sequence ID" value="XM_040901375.1"/>
</dbReference>
<evidence type="ECO:0000256" key="1">
    <source>
        <dbReference type="SAM" id="MobiDB-lite"/>
    </source>
</evidence>
<proteinExistence type="predicted"/>
<evidence type="ECO:0000313" key="3">
    <source>
        <dbReference type="Proteomes" id="UP000076871"/>
    </source>
</evidence>
<feature type="region of interest" description="Disordered" evidence="1">
    <location>
        <begin position="260"/>
        <end position="303"/>
    </location>
</feature>
<dbReference type="InParanoid" id="A0A165HJZ3"/>
<sequence length="303" mass="34035">MANLFERCVLPCCMRSTRLQVLGSTFDRYRYLDPHGRVPNMIHKSKIRESRRERSQCPREATEIASPRCANWAALSATSDDSEGQVIALSWNYVPFLWNERRSLLFGVLVVDDGRLSIHPFGSFWESVRRQLTWRLVVNVSPVSLLPERLLRKVASIHSVAGLLHLIGGLRYIGRNEGSACRRVTIMPLQRGTGGRTKRDTTTATGTDWPGHVNDARKKIARVPAEVVRQRATSSGLERGLISMFVGEIRRRWSEHCGRHPGDAPSCPNGQIESASAARRSPSYKTLPPPPPRFSSPLSFPFI</sequence>
<organism evidence="2 3">
    <name type="scientific">Laetiporus sulphureus 93-53</name>
    <dbReference type="NCBI Taxonomy" id="1314785"/>
    <lineage>
        <taxon>Eukaryota</taxon>
        <taxon>Fungi</taxon>
        <taxon>Dikarya</taxon>
        <taxon>Basidiomycota</taxon>
        <taxon>Agaricomycotina</taxon>
        <taxon>Agaricomycetes</taxon>
        <taxon>Polyporales</taxon>
        <taxon>Laetiporus</taxon>
    </lineage>
</organism>